<dbReference type="Pfam" id="PF24866">
    <property type="entry name" value="DUF7732"/>
    <property type="match status" value="1"/>
</dbReference>
<feature type="signal peptide" evidence="3">
    <location>
        <begin position="1"/>
        <end position="21"/>
    </location>
</feature>
<dbReference type="GeneID" id="63761561"/>
<dbReference type="PANTHER" id="PTHR42091:SF1">
    <property type="entry name" value="CONSERVED GLYCINE-RICH PROTEIN (AFU_ORTHOLOGUE AFUA_7G02440)"/>
    <property type="match status" value="1"/>
</dbReference>
<dbReference type="Proteomes" id="UP000184356">
    <property type="component" value="Unassembled WGS sequence"/>
</dbReference>
<evidence type="ECO:0000259" key="4">
    <source>
        <dbReference type="Pfam" id="PF24866"/>
    </source>
</evidence>
<name>A0A1L9T075_9EURO</name>
<dbReference type="EMBL" id="KV878599">
    <property type="protein sequence ID" value="OJJ52862.1"/>
    <property type="molecule type" value="Genomic_DNA"/>
</dbReference>
<evidence type="ECO:0000313" key="5">
    <source>
        <dbReference type="EMBL" id="OJJ52862.1"/>
    </source>
</evidence>
<evidence type="ECO:0000256" key="1">
    <source>
        <dbReference type="SAM" id="MobiDB-lite"/>
    </source>
</evidence>
<feature type="compositionally biased region" description="Low complexity" evidence="1">
    <location>
        <begin position="52"/>
        <end position="70"/>
    </location>
</feature>
<keyword evidence="2" id="KW-1133">Transmembrane helix</keyword>
<reference evidence="6" key="1">
    <citation type="journal article" date="2017" name="Genome Biol.">
        <title>Comparative genomics reveals high biological diversity and specific adaptations in the industrially and medically important fungal genus Aspergillus.</title>
        <authorList>
            <person name="de Vries R.P."/>
            <person name="Riley R."/>
            <person name="Wiebenga A."/>
            <person name="Aguilar-Osorio G."/>
            <person name="Amillis S."/>
            <person name="Uchima C.A."/>
            <person name="Anderluh G."/>
            <person name="Asadollahi M."/>
            <person name="Askin M."/>
            <person name="Barry K."/>
            <person name="Battaglia E."/>
            <person name="Bayram O."/>
            <person name="Benocci T."/>
            <person name="Braus-Stromeyer S.A."/>
            <person name="Caldana C."/>
            <person name="Canovas D."/>
            <person name="Cerqueira G.C."/>
            <person name="Chen F."/>
            <person name="Chen W."/>
            <person name="Choi C."/>
            <person name="Clum A."/>
            <person name="Dos Santos R.A."/>
            <person name="Damasio A.R."/>
            <person name="Diallinas G."/>
            <person name="Emri T."/>
            <person name="Fekete E."/>
            <person name="Flipphi M."/>
            <person name="Freyberg S."/>
            <person name="Gallo A."/>
            <person name="Gournas C."/>
            <person name="Habgood R."/>
            <person name="Hainaut M."/>
            <person name="Harispe M.L."/>
            <person name="Henrissat B."/>
            <person name="Hilden K.S."/>
            <person name="Hope R."/>
            <person name="Hossain A."/>
            <person name="Karabika E."/>
            <person name="Karaffa L."/>
            <person name="Karanyi Z."/>
            <person name="Krasevec N."/>
            <person name="Kuo A."/>
            <person name="Kusch H."/>
            <person name="LaButti K."/>
            <person name="Lagendijk E.L."/>
            <person name="Lapidus A."/>
            <person name="Levasseur A."/>
            <person name="Lindquist E."/>
            <person name="Lipzen A."/>
            <person name="Logrieco A.F."/>
            <person name="MacCabe A."/>
            <person name="Maekelae M.R."/>
            <person name="Malavazi I."/>
            <person name="Melin P."/>
            <person name="Meyer V."/>
            <person name="Mielnichuk N."/>
            <person name="Miskei M."/>
            <person name="Molnar A.P."/>
            <person name="Mule G."/>
            <person name="Ngan C.Y."/>
            <person name="Orejas M."/>
            <person name="Orosz E."/>
            <person name="Ouedraogo J.P."/>
            <person name="Overkamp K.M."/>
            <person name="Park H.-S."/>
            <person name="Perrone G."/>
            <person name="Piumi F."/>
            <person name="Punt P.J."/>
            <person name="Ram A.F."/>
            <person name="Ramon A."/>
            <person name="Rauscher S."/>
            <person name="Record E."/>
            <person name="Riano-Pachon D.M."/>
            <person name="Robert V."/>
            <person name="Roehrig J."/>
            <person name="Ruller R."/>
            <person name="Salamov A."/>
            <person name="Salih N.S."/>
            <person name="Samson R.A."/>
            <person name="Sandor E."/>
            <person name="Sanguinetti M."/>
            <person name="Schuetze T."/>
            <person name="Sepcic K."/>
            <person name="Shelest E."/>
            <person name="Sherlock G."/>
            <person name="Sophianopoulou V."/>
            <person name="Squina F.M."/>
            <person name="Sun H."/>
            <person name="Susca A."/>
            <person name="Todd R.B."/>
            <person name="Tsang A."/>
            <person name="Unkles S.E."/>
            <person name="van de Wiele N."/>
            <person name="van Rossen-Uffink D."/>
            <person name="Oliveira J.V."/>
            <person name="Vesth T.C."/>
            <person name="Visser J."/>
            <person name="Yu J.-H."/>
            <person name="Zhou M."/>
            <person name="Andersen M.R."/>
            <person name="Archer D.B."/>
            <person name="Baker S.E."/>
            <person name="Benoit I."/>
            <person name="Brakhage A.A."/>
            <person name="Braus G.H."/>
            <person name="Fischer R."/>
            <person name="Frisvad J.C."/>
            <person name="Goldman G.H."/>
            <person name="Houbraken J."/>
            <person name="Oakley B."/>
            <person name="Pocsi I."/>
            <person name="Scazzocchio C."/>
            <person name="Seiboth B."/>
            <person name="vanKuyk P.A."/>
            <person name="Wortman J."/>
            <person name="Dyer P.S."/>
            <person name="Grigoriev I.V."/>
        </authorList>
    </citation>
    <scope>NUCLEOTIDE SEQUENCE [LARGE SCALE GENOMIC DNA]</scope>
    <source>
        <strain evidence="6">CBS 593.65</strain>
    </source>
</reference>
<organism evidence="5 6">
    <name type="scientific">Aspergillus sydowii CBS 593.65</name>
    <dbReference type="NCBI Taxonomy" id="1036612"/>
    <lineage>
        <taxon>Eukaryota</taxon>
        <taxon>Fungi</taxon>
        <taxon>Dikarya</taxon>
        <taxon>Ascomycota</taxon>
        <taxon>Pezizomycotina</taxon>
        <taxon>Eurotiomycetes</taxon>
        <taxon>Eurotiomycetidae</taxon>
        <taxon>Eurotiales</taxon>
        <taxon>Aspergillaceae</taxon>
        <taxon>Aspergillus</taxon>
        <taxon>Aspergillus subgen. Nidulantes</taxon>
    </lineage>
</organism>
<feature type="domain" description="DUF7732" evidence="4">
    <location>
        <begin position="164"/>
        <end position="301"/>
    </location>
</feature>
<evidence type="ECO:0000313" key="6">
    <source>
        <dbReference type="Proteomes" id="UP000184356"/>
    </source>
</evidence>
<evidence type="ECO:0000256" key="3">
    <source>
        <dbReference type="SAM" id="SignalP"/>
    </source>
</evidence>
<dbReference type="InterPro" id="IPR056634">
    <property type="entry name" value="DUF7732"/>
</dbReference>
<keyword evidence="3" id="KW-0732">Signal</keyword>
<sequence>MFAFRYLLLACIVLLAGVCHAESVNHRQDAVSRSATGINELWKRRKGGGGSDSDSSSGSGSGSDSSSDSSSYDDDDDDNYTYGGIPEDDDVWYSCRRPMNKTRPAENSLGYGGWYTVGNGQENSTQGGYTAKGSGSAPHWDNSSGSWHYEKYPSYLDDPETLSYTGGAAVPYLSGKVSPNGVSPRKFTNLPYVPDLEKYPSGYECTIPTTNYAYKYEAEFEWNESEYDTENPGASHSTPIYCCCALDSLCGCDDFHRNSSFVLAMLEREMDAPSPRNSTLVCAVDIEGETTILVSGTLQNGSTKADGKPEYLTETISTTGMTRCMRATGAPDEVSTAGMQVHGGPSQRAFVLAWIGTVGAGVLVGMGVVLL</sequence>
<gene>
    <name evidence="5" type="ORF">ASPSYDRAFT_36956</name>
</gene>
<dbReference type="OrthoDB" id="5425547at2759"/>
<feature type="transmembrane region" description="Helical" evidence="2">
    <location>
        <begin position="349"/>
        <end position="370"/>
    </location>
</feature>
<dbReference type="RefSeq" id="XP_040696668.1">
    <property type="nucleotide sequence ID" value="XM_040845488.1"/>
</dbReference>
<dbReference type="VEuPathDB" id="FungiDB:ASPSYDRAFT_36956"/>
<evidence type="ECO:0000256" key="2">
    <source>
        <dbReference type="SAM" id="Phobius"/>
    </source>
</evidence>
<keyword evidence="2" id="KW-0472">Membrane</keyword>
<dbReference type="PANTHER" id="PTHR42091">
    <property type="entry name" value="CONSERVED GLYCINE-RICH PROTEIN (AFU_ORTHOLOGUE AFUA_7G02440)"/>
    <property type="match status" value="1"/>
</dbReference>
<proteinExistence type="predicted"/>
<keyword evidence="6" id="KW-1185">Reference proteome</keyword>
<feature type="chain" id="PRO_5012521697" description="DUF7732 domain-containing protein" evidence="3">
    <location>
        <begin position="22"/>
        <end position="371"/>
    </location>
</feature>
<dbReference type="AlphaFoldDB" id="A0A1L9T075"/>
<accession>A0A1L9T075</accession>
<dbReference type="STRING" id="1036612.A0A1L9T075"/>
<feature type="region of interest" description="Disordered" evidence="1">
    <location>
        <begin position="41"/>
        <end position="85"/>
    </location>
</feature>
<keyword evidence="2" id="KW-0812">Transmembrane</keyword>
<protein>
    <recommendedName>
        <fullName evidence="4">DUF7732 domain-containing protein</fullName>
    </recommendedName>
</protein>